<gene>
    <name evidence="12 15" type="primary">recF</name>
    <name evidence="15" type="ORF">GMD11_07675</name>
    <name evidence="16" type="ORF">GMD18_07330</name>
</gene>
<keyword evidence="9 12" id="KW-0238">DNA-binding</keyword>
<dbReference type="Gene3D" id="3.40.50.300">
    <property type="entry name" value="P-loop containing nucleotide triphosphate hydrolases"/>
    <property type="match status" value="1"/>
</dbReference>
<evidence type="ECO:0000313" key="15">
    <source>
        <dbReference type="EMBL" id="MTT76140.1"/>
    </source>
</evidence>
<dbReference type="InterPro" id="IPR018078">
    <property type="entry name" value="DNA-binding_RecF_CS"/>
</dbReference>
<dbReference type="GO" id="GO:0003697">
    <property type="term" value="F:single-stranded DNA binding"/>
    <property type="evidence" value="ECO:0007669"/>
    <property type="project" value="UniProtKB-UniRule"/>
</dbReference>
<evidence type="ECO:0000313" key="17">
    <source>
        <dbReference type="Proteomes" id="UP000443070"/>
    </source>
</evidence>
<dbReference type="NCBIfam" id="TIGR00611">
    <property type="entry name" value="recf"/>
    <property type="match status" value="1"/>
</dbReference>
<comment type="similarity">
    <text evidence="2 12 13">Belongs to the RecF family.</text>
</comment>
<organism evidence="15 18">
    <name type="scientific">Phascolarctobacterium faecium</name>
    <dbReference type="NCBI Taxonomy" id="33025"/>
    <lineage>
        <taxon>Bacteria</taxon>
        <taxon>Bacillati</taxon>
        <taxon>Bacillota</taxon>
        <taxon>Negativicutes</taxon>
        <taxon>Acidaminococcales</taxon>
        <taxon>Acidaminococcaceae</taxon>
        <taxon>Phascolarctobacterium</taxon>
    </lineage>
</organism>
<dbReference type="PROSITE" id="PS00618">
    <property type="entry name" value="RECF_2"/>
    <property type="match status" value="1"/>
</dbReference>
<dbReference type="InterPro" id="IPR003395">
    <property type="entry name" value="RecF/RecN/SMC_N"/>
</dbReference>
<dbReference type="GO" id="GO:0006260">
    <property type="term" value="P:DNA replication"/>
    <property type="evidence" value="ECO:0007669"/>
    <property type="project" value="UniProtKB-UniRule"/>
</dbReference>
<reference evidence="17 18" key="1">
    <citation type="journal article" date="2019" name="Nat. Med.">
        <title>A library of human gut bacterial isolates paired with longitudinal multiomics data enables mechanistic microbiome research.</title>
        <authorList>
            <person name="Poyet M."/>
            <person name="Groussin M."/>
            <person name="Gibbons S.M."/>
            <person name="Avila-Pacheco J."/>
            <person name="Jiang X."/>
            <person name="Kearney S.M."/>
            <person name="Perrotta A.R."/>
            <person name="Berdy B."/>
            <person name="Zhao S."/>
            <person name="Lieberman T.D."/>
            <person name="Swanson P.K."/>
            <person name="Smith M."/>
            <person name="Roesemann S."/>
            <person name="Alexander J.E."/>
            <person name="Rich S.A."/>
            <person name="Livny J."/>
            <person name="Vlamakis H."/>
            <person name="Clish C."/>
            <person name="Bullock K."/>
            <person name="Deik A."/>
            <person name="Scott J."/>
            <person name="Pierce K.A."/>
            <person name="Xavier R.J."/>
            <person name="Alm E.J."/>
        </authorList>
    </citation>
    <scope>NUCLEOTIDE SEQUENCE [LARGE SCALE GENOMIC DNA]</scope>
    <source>
        <strain evidence="15 18">BIOML-A13</strain>
        <strain evidence="16 17">BIOML-A3</strain>
    </source>
</reference>
<dbReference type="PROSITE" id="PS00617">
    <property type="entry name" value="RECF_1"/>
    <property type="match status" value="1"/>
</dbReference>
<evidence type="ECO:0000256" key="1">
    <source>
        <dbReference type="ARBA" id="ARBA00004496"/>
    </source>
</evidence>
<feature type="binding site" evidence="12">
    <location>
        <begin position="30"/>
        <end position="37"/>
    </location>
    <ligand>
        <name>ATP</name>
        <dbReference type="ChEBI" id="CHEBI:30616"/>
    </ligand>
</feature>
<evidence type="ECO:0000256" key="2">
    <source>
        <dbReference type="ARBA" id="ARBA00008016"/>
    </source>
</evidence>
<evidence type="ECO:0000256" key="8">
    <source>
        <dbReference type="ARBA" id="ARBA00022840"/>
    </source>
</evidence>
<keyword evidence="4 12" id="KW-0963">Cytoplasm</keyword>
<dbReference type="GO" id="GO:0006302">
    <property type="term" value="P:double-strand break repair"/>
    <property type="evidence" value="ECO:0007669"/>
    <property type="project" value="TreeGrafter"/>
</dbReference>
<dbReference type="Proteomes" id="UP000484547">
    <property type="component" value="Unassembled WGS sequence"/>
</dbReference>
<evidence type="ECO:0000313" key="18">
    <source>
        <dbReference type="Proteomes" id="UP000484547"/>
    </source>
</evidence>
<keyword evidence="5 12" id="KW-0235">DNA replication</keyword>
<keyword evidence="6 12" id="KW-0547">Nucleotide-binding</keyword>
<evidence type="ECO:0000256" key="6">
    <source>
        <dbReference type="ARBA" id="ARBA00022741"/>
    </source>
</evidence>
<dbReference type="GO" id="GO:0005737">
    <property type="term" value="C:cytoplasm"/>
    <property type="evidence" value="ECO:0007669"/>
    <property type="project" value="UniProtKB-SubCell"/>
</dbReference>
<keyword evidence="10 12" id="KW-0234">DNA repair</keyword>
<dbReference type="InterPro" id="IPR001238">
    <property type="entry name" value="DNA-binding_RecF"/>
</dbReference>
<dbReference type="Proteomes" id="UP000443070">
    <property type="component" value="Unassembled WGS sequence"/>
</dbReference>
<sequence>MKVKRIYAVNFRNYKECCLEITSMVNIFYGQNAQGKTNLLEAMFYAAFGMSHRTAQEDDMQRLDTNQLAVGINFEDLHGVNDVKIKRQQLDGKNKKELFLNDVKVRPKEHYGTLNMVMFSPEDLQLIKGEPALRRRFFDMQISQTDKAYYDLLIKYNRILQQRNRLLKDIRDNNASIELLLTWDQEFVLTAARIAVKRMAALQKLKNIAKDIYAALTGELETLTVFYELKANNGELLYPDEAICWEDFYRSKLSERQQVDILRGSTGIGPHRDDLLFKVNDRILKAFGSQGQQRSAALALKLAQLEYVRQEIDEFPVLLLDDVMSELDDQRRCQLLKFIDGKVQTFITVNDKALIPDLSGNAYFRIIEGRIAEG</sequence>
<evidence type="ECO:0000256" key="13">
    <source>
        <dbReference type="RuleBase" id="RU000578"/>
    </source>
</evidence>
<evidence type="ECO:0000256" key="3">
    <source>
        <dbReference type="ARBA" id="ARBA00020170"/>
    </source>
</evidence>
<keyword evidence="7 12" id="KW-0227">DNA damage</keyword>
<accession>A0A7X2XGS3</accession>
<dbReference type="RefSeq" id="WP_155164064.1">
    <property type="nucleotide sequence ID" value="NZ_DAIQXW010000149.1"/>
</dbReference>
<evidence type="ECO:0000256" key="5">
    <source>
        <dbReference type="ARBA" id="ARBA00022705"/>
    </source>
</evidence>
<proteinExistence type="inferred from homology"/>
<keyword evidence="17" id="KW-1185">Reference proteome</keyword>
<feature type="domain" description="RecF/RecN/SMC N-terminal" evidence="14">
    <location>
        <begin position="3"/>
        <end position="349"/>
    </location>
</feature>
<evidence type="ECO:0000256" key="10">
    <source>
        <dbReference type="ARBA" id="ARBA00023204"/>
    </source>
</evidence>
<evidence type="ECO:0000256" key="12">
    <source>
        <dbReference type="HAMAP-Rule" id="MF_00365"/>
    </source>
</evidence>
<dbReference type="AlphaFoldDB" id="A0A7X2XGS3"/>
<evidence type="ECO:0000256" key="4">
    <source>
        <dbReference type="ARBA" id="ARBA00022490"/>
    </source>
</evidence>
<dbReference type="SUPFAM" id="SSF52540">
    <property type="entry name" value="P-loop containing nucleoside triphosphate hydrolases"/>
    <property type="match status" value="1"/>
</dbReference>
<comment type="subcellular location">
    <subcellularLocation>
        <location evidence="1 12 13">Cytoplasm</location>
    </subcellularLocation>
</comment>
<evidence type="ECO:0000313" key="16">
    <source>
        <dbReference type="EMBL" id="MTU04204.1"/>
    </source>
</evidence>
<dbReference type="GO" id="GO:0000731">
    <property type="term" value="P:DNA synthesis involved in DNA repair"/>
    <property type="evidence" value="ECO:0007669"/>
    <property type="project" value="TreeGrafter"/>
</dbReference>
<dbReference type="PANTHER" id="PTHR32182:SF0">
    <property type="entry name" value="DNA REPLICATION AND REPAIR PROTEIN RECF"/>
    <property type="match status" value="1"/>
</dbReference>
<dbReference type="EMBL" id="WNBW01000004">
    <property type="protein sequence ID" value="MTU04204.1"/>
    <property type="molecule type" value="Genomic_DNA"/>
</dbReference>
<comment type="function">
    <text evidence="12 13">The RecF protein is involved in DNA metabolism; it is required for DNA replication and normal SOS inducibility. RecF binds preferentially to single-stranded, linear DNA. It also seems to bind ATP.</text>
</comment>
<evidence type="ECO:0000256" key="7">
    <source>
        <dbReference type="ARBA" id="ARBA00022763"/>
    </source>
</evidence>
<comment type="caution">
    <text evidence="15">The sequence shown here is derived from an EMBL/GenBank/DDBJ whole genome shotgun (WGS) entry which is preliminary data.</text>
</comment>
<dbReference type="GO" id="GO:0005524">
    <property type="term" value="F:ATP binding"/>
    <property type="evidence" value="ECO:0007669"/>
    <property type="project" value="UniProtKB-UniRule"/>
</dbReference>
<evidence type="ECO:0000256" key="11">
    <source>
        <dbReference type="ARBA" id="ARBA00023236"/>
    </source>
</evidence>
<dbReference type="PANTHER" id="PTHR32182">
    <property type="entry name" value="DNA REPLICATION AND REPAIR PROTEIN RECF"/>
    <property type="match status" value="1"/>
</dbReference>
<dbReference type="HAMAP" id="MF_00365">
    <property type="entry name" value="RecF"/>
    <property type="match status" value="1"/>
</dbReference>
<evidence type="ECO:0000256" key="9">
    <source>
        <dbReference type="ARBA" id="ARBA00023125"/>
    </source>
</evidence>
<keyword evidence="11 12" id="KW-0742">SOS response</keyword>
<keyword evidence="8 12" id="KW-0067">ATP-binding</keyword>
<evidence type="ECO:0000259" key="14">
    <source>
        <dbReference type="Pfam" id="PF02463"/>
    </source>
</evidence>
<dbReference type="InterPro" id="IPR042174">
    <property type="entry name" value="RecF_2"/>
</dbReference>
<dbReference type="InterPro" id="IPR027417">
    <property type="entry name" value="P-loop_NTPase"/>
</dbReference>
<dbReference type="Gene3D" id="1.20.1050.90">
    <property type="entry name" value="RecF/RecN/SMC, N-terminal domain"/>
    <property type="match status" value="1"/>
</dbReference>
<name>A0A7X2XGS3_9FIRM</name>
<dbReference type="Pfam" id="PF02463">
    <property type="entry name" value="SMC_N"/>
    <property type="match status" value="1"/>
</dbReference>
<dbReference type="EMBL" id="WNBM01000004">
    <property type="protein sequence ID" value="MTT76140.1"/>
    <property type="molecule type" value="Genomic_DNA"/>
</dbReference>
<dbReference type="GO" id="GO:0009432">
    <property type="term" value="P:SOS response"/>
    <property type="evidence" value="ECO:0007669"/>
    <property type="project" value="UniProtKB-UniRule"/>
</dbReference>
<dbReference type="OrthoDB" id="9803889at2"/>
<protein>
    <recommendedName>
        <fullName evidence="3 12">DNA replication and repair protein RecF</fullName>
    </recommendedName>
</protein>